<evidence type="ECO:0000256" key="1">
    <source>
        <dbReference type="SAM" id="Phobius"/>
    </source>
</evidence>
<proteinExistence type="predicted"/>
<keyword evidence="1" id="KW-0812">Transmembrane</keyword>
<dbReference type="InterPro" id="IPR005530">
    <property type="entry name" value="SPW"/>
</dbReference>
<reference evidence="3 4" key="1">
    <citation type="submission" date="2020-03" db="EMBL/GenBank/DDBJ databases">
        <title>Sequencing the genomes of 1000 actinobacteria strains.</title>
        <authorList>
            <person name="Klenk H.-P."/>
        </authorList>
    </citation>
    <scope>NUCLEOTIDE SEQUENCE [LARGE SCALE GENOMIC DNA]</scope>
    <source>
        <strain evidence="3 4">DSM 45685</strain>
    </source>
</reference>
<dbReference type="RefSeq" id="WP_167177300.1">
    <property type="nucleotide sequence ID" value="NZ_JAAOYM010000003.1"/>
</dbReference>
<evidence type="ECO:0000313" key="3">
    <source>
        <dbReference type="EMBL" id="NIJ14821.1"/>
    </source>
</evidence>
<organism evidence="3 4">
    <name type="scientific">Saccharomonospora amisosensis</name>
    <dbReference type="NCBI Taxonomy" id="1128677"/>
    <lineage>
        <taxon>Bacteria</taxon>
        <taxon>Bacillati</taxon>
        <taxon>Actinomycetota</taxon>
        <taxon>Actinomycetes</taxon>
        <taxon>Pseudonocardiales</taxon>
        <taxon>Pseudonocardiaceae</taxon>
        <taxon>Saccharomonospora</taxon>
    </lineage>
</organism>
<feature type="transmembrane region" description="Helical" evidence="1">
    <location>
        <begin position="60"/>
        <end position="76"/>
    </location>
</feature>
<keyword evidence="1" id="KW-0472">Membrane</keyword>
<feature type="domain" description="SPW repeat-containing integral membrane" evidence="2">
    <location>
        <begin position="27"/>
        <end position="127"/>
    </location>
</feature>
<keyword evidence="4" id="KW-1185">Reference proteome</keyword>
<dbReference type="Proteomes" id="UP000545493">
    <property type="component" value="Unassembled WGS sequence"/>
</dbReference>
<comment type="caution">
    <text evidence="3">The sequence shown here is derived from an EMBL/GenBank/DDBJ whole genome shotgun (WGS) entry which is preliminary data.</text>
</comment>
<dbReference type="Pfam" id="PF03779">
    <property type="entry name" value="SPW"/>
    <property type="match status" value="1"/>
</dbReference>
<evidence type="ECO:0000313" key="4">
    <source>
        <dbReference type="Proteomes" id="UP000545493"/>
    </source>
</evidence>
<dbReference type="AlphaFoldDB" id="A0A7X5UV45"/>
<sequence length="149" mass="15783">MSGRVVGENQFWIGQAVEGLPTPSLPSSLIFLSAVWLGFAPFALHYGFPGLEAAVDTNDVTLAVVVGTLALFRVVFPRALPALSLVNAALGGWLVVSAFVLDHAAARRGDVALINDVVVGLVLVTLGIASAWLTYRQRDRRPQSSSSAR</sequence>
<accession>A0A7X5UV45</accession>
<name>A0A7X5UV45_9PSEU</name>
<gene>
    <name evidence="3" type="ORF">FHU38_005229</name>
</gene>
<keyword evidence="1" id="KW-1133">Transmembrane helix</keyword>
<dbReference type="EMBL" id="JAAOYM010000003">
    <property type="protein sequence ID" value="NIJ14821.1"/>
    <property type="molecule type" value="Genomic_DNA"/>
</dbReference>
<feature type="transmembrane region" description="Helical" evidence="1">
    <location>
        <begin position="113"/>
        <end position="135"/>
    </location>
</feature>
<evidence type="ECO:0000259" key="2">
    <source>
        <dbReference type="Pfam" id="PF03779"/>
    </source>
</evidence>
<feature type="transmembrane region" description="Helical" evidence="1">
    <location>
        <begin position="82"/>
        <end position="101"/>
    </location>
</feature>
<feature type="transmembrane region" description="Helical" evidence="1">
    <location>
        <begin position="29"/>
        <end position="48"/>
    </location>
</feature>
<protein>
    <recommendedName>
        <fullName evidence="2">SPW repeat-containing integral membrane domain-containing protein</fullName>
    </recommendedName>
</protein>